<gene>
    <name evidence="2" type="ORF">ACFODO_20300</name>
</gene>
<evidence type="ECO:0000313" key="3">
    <source>
        <dbReference type="Proteomes" id="UP001595455"/>
    </source>
</evidence>
<keyword evidence="3" id="KW-1185">Reference proteome</keyword>
<evidence type="ECO:0008006" key="4">
    <source>
        <dbReference type="Google" id="ProtNLM"/>
    </source>
</evidence>
<organism evidence="2 3">
    <name type="scientific">Acinetobacter sichuanensis</name>
    <dbReference type="NCBI Taxonomy" id="2136183"/>
    <lineage>
        <taxon>Bacteria</taxon>
        <taxon>Pseudomonadati</taxon>
        <taxon>Pseudomonadota</taxon>
        <taxon>Gammaproteobacteria</taxon>
        <taxon>Moraxellales</taxon>
        <taxon>Moraxellaceae</taxon>
        <taxon>Acinetobacter</taxon>
    </lineage>
</organism>
<dbReference type="PROSITE" id="PS51257">
    <property type="entry name" value="PROKAR_LIPOPROTEIN"/>
    <property type="match status" value="1"/>
</dbReference>
<feature type="chain" id="PRO_5045494941" description="PIG-L family deacetylase" evidence="1">
    <location>
        <begin position="18"/>
        <end position="324"/>
    </location>
</feature>
<comment type="caution">
    <text evidence="2">The sequence shown here is derived from an EMBL/GenBank/DDBJ whole genome shotgun (WGS) entry which is preliminary data.</text>
</comment>
<dbReference type="Proteomes" id="UP001595455">
    <property type="component" value="Unassembled WGS sequence"/>
</dbReference>
<evidence type="ECO:0000313" key="2">
    <source>
        <dbReference type="EMBL" id="MFC2997538.1"/>
    </source>
</evidence>
<reference evidence="3" key="1">
    <citation type="journal article" date="2019" name="Int. J. Syst. Evol. Microbiol.">
        <title>The Global Catalogue of Microorganisms (GCM) 10K type strain sequencing project: providing services to taxonomists for standard genome sequencing and annotation.</title>
        <authorList>
            <consortium name="The Broad Institute Genomics Platform"/>
            <consortium name="The Broad Institute Genome Sequencing Center for Infectious Disease"/>
            <person name="Wu L."/>
            <person name="Ma J."/>
        </authorList>
    </citation>
    <scope>NUCLEOTIDE SEQUENCE [LARGE SCALE GENOMIC DNA]</scope>
    <source>
        <strain evidence="3">KCTC 62575</strain>
    </source>
</reference>
<sequence>MKRIFKLIVVSSFIALSACGGGSSDNPAPQIKPQVSPQKNQSVQFFIAAHPDDIQLFMAKNAQFYIQHKNKNVFILTTAGDGGHEINLSRYSPFSKTFWATRLLAYEKSIHYWNNNQNNIQEKTLEFNQHLLPRRQFGENIVMYNFLLPDGNMQGNGFPTTNFQSLEKLYHGNIKMISSIDQKNKYTKQDFIETLAQIIKYEAGEKEISFNIAEDNLYINQKDHSDHIMTSLLVQDVSQKLNNCMLTNKYTEYVNRAKPINMSSSEYDQHQKMWNVLNSVLVEYKYVNPYARDPHLVWLGKQYISSNTVVNCKNVQEKLAQSLP</sequence>
<protein>
    <recommendedName>
        <fullName evidence="4">PIG-L family deacetylase</fullName>
    </recommendedName>
</protein>
<dbReference type="Gene3D" id="3.40.50.10320">
    <property type="entry name" value="LmbE-like"/>
    <property type="match status" value="1"/>
</dbReference>
<accession>A0ABV7BLH3</accession>
<keyword evidence="1" id="KW-0732">Signal</keyword>
<name>A0ABV7BLH3_9GAMM</name>
<dbReference type="InterPro" id="IPR024078">
    <property type="entry name" value="LmbE-like_dom_sf"/>
</dbReference>
<evidence type="ECO:0000256" key="1">
    <source>
        <dbReference type="SAM" id="SignalP"/>
    </source>
</evidence>
<dbReference type="EMBL" id="JBHRSF010000150">
    <property type="protein sequence ID" value="MFC2997538.1"/>
    <property type="molecule type" value="Genomic_DNA"/>
</dbReference>
<proteinExistence type="predicted"/>
<feature type="signal peptide" evidence="1">
    <location>
        <begin position="1"/>
        <end position="17"/>
    </location>
</feature>